<feature type="compositionally biased region" description="Basic residues" evidence="1">
    <location>
        <begin position="102"/>
        <end position="112"/>
    </location>
</feature>
<dbReference type="EMBL" id="ON960072">
    <property type="protein sequence ID" value="UUR56214.1"/>
    <property type="molecule type" value="Genomic_DNA"/>
</dbReference>
<name>A0AAX3C0P3_9CAUD</name>
<reference evidence="2" key="1">
    <citation type="submission" date="2022-07" db="EMBL/GenBank/DDBJ databases">
        <authorList>
            <person name="Liu M."/>
        </authorList>
    </citation>
    <scope>NUCLEOTIDE SEQUENCE</scope>
</reference>
<feature type="region of interest" description="Disordered" evidence="1">
    <location>
        <begin position="94"/>
        <end position="121"/>
    </location>
</feature>
<protein>
    <submittedName>
        <fullName evidence="2">Uncharacterized protein</fullName>
    </submittedName>
</protein>
<dbReference type="Proteomes" id="UP001165482">
    <property type="component" value="Segment"/>
</dbReference>
<organism evidence="2 3">
    <name type="scientific">Xanthomonas phage pXoo2106</name>
    <dbReference type="NCBI Taxonomy" id="2970483"/>
    <lineage>
        <taxon>Viruses</taxon>
        <taxon>Duplodnaviria</taxon>
        <taxon>Heunggongvirae</taxon>
        <taxon>Uroviricota</taxon>
        <taxon>Caudoviricetes</taxon>
        <taxon>Autographivirales</taxon>
        <taxon>Autonotataviridae</taxon>
        <taxon>Gujervirinae</taxon>
        <taxon>Pradovirus</taxon>
        <taxon>Pradovirus pXoo2106</taxon>
    </lineage>
</organism>
<gene>
    <name evidence="2" type="ORF">pXoo2106_09</name>
</gene>
<proteinExistence type="predicted"/>
<evidence type="ECO:0000313" key="3">
    <source>
        <dbReference type="Proteomes" id="UP001165482"/>
    </source>
</evidence>
<accession>A0AAX3C0P3</accession>
<evidence type="ECO:0000256" key="1">
    <source>
        <dbReference type="SAM" id="MobiDB-lite"/>
    </source>
</evidence>
<keyword evidence="3" id="KW-1185">Reference proteome</keyword>
<sequence length="135" mass="14896">MGFMDKIKNVSGKIRGAANWVKDKVIAAVKPQHDDDDTPPPAPDTSRYLHVSVPLIPIDNPILRKMLGQDYFPVQKGQGETRIVGNNQMKRVADSLGANNKERRKLRSRMKRRAAELRAGASLQPNVQASLAGEA</sequence>
<evidence type="ECO:0000313" key="2">
    <source>
        <dbReference type="EMBL" id="UUR56214.1"/>
    </source>
</evidence>